<dbReference type="Pfam" id="PF07681">
    <property type="entry name" value="DoxX"/>
    <property type="match status" value="1"/>
</dbReference>
<gene>
    <name evidence="6" type="ORF">JMN37_09800</name>
</gene>
<keyword evidence="4" id="KW-0472">Membrane</keyword>
<evidence type="ECO:0000256" key="4">
    <source>
        <dbReference type="ARBA" id="ARBA00023136"/>
    </source>
</evidence>
<keyword evidence="2" id="KW-0812">Transmembrane</keyword>
<evidence type="ECO:0000256" key="2">
    <source>
        <dbReference type="ARBA" id="ARBA00022692"/>
    </source>
</evidence>
<evidence type="ECO:0000313" key="6">
    <source>
        <dbReference type="EMBL" id="MCO6395257.1"/>
    </source>
</evidence>
<keyword evidence="7" id="KW-1185">Reference proteome</keyword>
<feature type="region of interest" description="Disordered" evidence="5">
    <location>
        <begin position="324"/>
        <end position="346"/>
    </location>
</feature>
<evidence type="ECO:0000256" key="1">
    <source>
        <dbReference type="ARBA" id="ARBA00004141"/>
    </source>
</evidence>
<proteinExistence type="predicted"/>
<reference evidence="6 7" key="1">
    <citation type="submission" date="2021-01" db="EMBL/GenBank/DDBJ databases">
        <title>Identification and Characterization of Corynebacterium sp.</title>
        <authorList>
            <person name="Luo Q."/>
            <person name="Qu P."/>
            <person name="Chen Q."/>
        </authorList>
    </citation>
    <scope>NUCLEOTIDE SEQUENCE [LARGE SCALE GENOMIC DNA]</scope>
    <source>
        <strain evidence="6 7">MC-18</strain>
    </source>
</reference>
<evidence type="ECO:0000313" key="7">
    <source>
        <dbReference type="Proteomes" id="UP001205920"/>
    </source>
</evidence>
<protein>
    <submittedName>
        <fullName evidence="6">DoxX family protein</fullName>
    </submittedName>
</protein>
<dbReference type="EMBL" id="JAEUWV010000019">
    <property type="protein sequence ID" value="MCO6395257.1"/>
    <property type="molecule type" value="Genomic_DNA"/>
</dbReference>
<organism evidence="6 7">
    <name type="scientific">Corynebacterium lipophilum</name>
    <dbReference type="NCBI Taxonomy" id="2804918"/>
    <lineage>
        <taxon>Bacteria</taxon>
        <taxon>Bacillati</taxon>
        <taxon>Actinomycetota</taxon>
        <taxon>Actinomycetes</taxon>
        <taxon>Mycobacteriales</taxon>
        <taxon>Corynebacteriaceae</taxon>
        <taxon>Corynebacterium</taxon>
    </lineage>
</organism>
<sequence>MIRKLARPMLASVYIVDGVQTLRDPNANKESTKALLDKVRGAVPSEYRGLIPSDPKTAAQVVGGIKAGAGSLFAIGKLPRTSAALLAATAIPSIIGRNAFWEADEANEKQRRQTGALTDVALAGGVLLATVDTAGKPGLQWRAQQAARTAKKNVQQALPTQSETEKALGKASNWLSDTADQVVDYVDNNKDDWKKQASKFADQASDAAEGFWQDARKQTSSFLSDAGDWMEDVSDSAKDTYKDLKPSKLQQFKAKRKVNSVVGDLQDKLESLEPSKLDQFKAKRKVKKSTAKLQDRAQSAVDSLQDAFDNLDVAPSKCKQWKWKRKAKKAEKRANKLVKKVQKKLS</sequence>
<evidence type="ECO:0000256" key="3">
    <source>
        <dbReference type="ARBA" id="ARBA00022989"/>
    </source>
</evidence>
<dbReference type="InterPro" id="IPR032808">
    <property type="entry name" value="DoxX"/>
</dbReference>
<comment type="caution">
    <text evidence="6">The sequence shown here is derived from an EMBL/GenBank/DDBJ whole genome shotgun (WGS) entry which is preliminary data.</text>
</comment>
<dbReference type="AlphaFoldDB" id="A0AAW5HWV0"/>
<dbReference type="GO" id="GO:0016020">
    <property type="term" value="C:membrane"/>
    <property type="evidence" value="ECO:0007669"/>
    <property type="project" value="UniProtKB-SubCell"/>
</dbReference>
<evidence type="ECO:0000256" key="5">
    <source>
        <dbReference type="SAM" id="MobiDB-lite"/>
    </source>
</evidence>
<comment type="subcellular location">
    <subcellularLocation>
        <location evidence="1">Membrane</location>
        <topology evidence="1">Multi-pass membrane protein</topology>
    </subcellularLocation>
</comment>
<dbReference type="Proteomes" id="UP001205920">
    <property type="component" value="Unassembled WGS sequence"/>
</dbReference>
<keyword evidence="3" id="KW-1133">Transmembrane helix</keyword>
<name>A0AAW5HWV0_9CORY</name>
<dbReference type="RefSeq" id="WP_252932003.1">
    <property type="nucleotide sequence ID" value="NZ_JAEUWV010000019.1"/>
</dbReference>
<accession>A0AAW5HWV0</accession>